<evidence type="ECO:0000313" key="2">
    <source>
        <dbReference type="Proteomes" id="UP000217790"/>
    </source>
</evidence>
<protein>
    <submittedName>
        <fullName evidence="1">Uncharacterized protein</fullName>
    </submittedName>
</protein>
<dbReference type="EMBL" id="KZ293684">
    <property type="protein sequence ID" value="PBK86385.1"/>
    <property type="molecule type" value="Genomic_DNA"/>
</dbReference>
<gene>
    <name evidence="1" type="ORF">ARMGADRAFT_1066571</name>
</gene>
<sequence>MALDTSNRYFESKKNQPQEQVEYEQGVDPKRILAAACLKRNLIHMEDNKVMFNTSKIDKNRERKDLTLSSFPSEPQIFWVGDIVEVQFSIMAVSMKKTQRKLKLKLRTVAMIDKSFTKAEENVKSMVMKGQRMNLKCKEGETKRHSHPGKLKLQRPNPSLILGQPQHPYSFRVVVQAPDYLHGQASWQVWRVNADIEREMALKWRIRCSADVSGSSLAKTAAEMVGQFVTTVTVAQRDVHLEEYPIVPLLTPRRNANVSVTVLSLMEPAQRPSGDSTW</sequence>
<dbReference type="OrthoDB" id="3067373at2759"/>
<keyword evidence="2" id="KW-1185">Reference proteome</keyword>
<dbReference type="InParanoid" id="A0A2H3CTN3"/>
<evidence type="ECO:0000313" key="1">
    <source>
        <dbReference type="EMBL" id="PBK86385.1"/>
    </source>
</evidence>
<dbReference type="AlphaFoldDB" id="A0A2H3CTN3"/>
<dbReference type="Proteomes" id="UP000217790">
    <property type="component" value="Unassembled WGS sequence"/>
</dbReference>
<proteinExistence type="predicted"/>
<name>A0A2H3CTN3_ARMGA</name>
<organism evidence="1 2">
    <name type="scientific">Armillaria gallica</name>
    <name type="common">Bulbous honey fungus</name>
    <name type="synonym">Armillaria bulbosa</name>
    <dbReference type="NCBI Taxonomy" id="47427"/>
    <lineage>
        <taxon>Eukaryota</taxon>
        <taxon>Fungi</taxon>
        <taxon>Dikarya</taxon>
        <taxon>Basidiomycota</taxon>
        <taxon>Agaricomycotina</taxon>
        <taxon>Agaricomycetes</taxon>
        <taxon>Agaricomycetidae</taxon>
        <taxon>Agaricales</taxon>
        <taxon>Marasmiineae</taxon>
        <taxon>Physalacriaceae</taxon>
        <taxon>Armillaria</taxon>
    </lineage>
</organism>
<accession>A0A2H3CTN3</accession>
<reference evidence="2" key="1">
    <citation type="journal article" date="2017" name="Nat. Ecol. Evol.">
        <title>Genome expansion and lineage-specific genetic innovations in the forest pathogenic fungi Armillaria.</title>
        <authorList>
            <person name="Sipos G."/>
            <person name="Prasanna A.N."/>
            <person name="Walter M.C."/>
            <person name="O'Connor E."/>
            <person name="Balint B."/>
            <person name="Krizsan K."/>
            <person name="Kiss B."/>
            <person name="Hess J."/>
            <person name="Varga T."/>
            <person name="Slot J."/>
            <person name="Riley R."/>
            <person name="Boka B."/>
            <person name="Rigling D."/>
            <person name="Barry K."/>
            <person name="Lee J."/>
            <person name="Mihaltcheva S."/>
            <person name="LaButti K."/>
            <person name="Lipzen A."/>
            <person name="Waldron R."/>
            <person name="Moloney N.M."/>
            <person name="Sperisen C."/>
            <person name="Kredics L."/>
            <person name="Vagvoelgyi C."/>
            <person name="Patrignani A."/>
            <person name="Fitzpatrick D."/>
            <person name="Nagy I."/>
            <person name="Doyle S."/>
            <person name="Anderson J.B."/>
            <person name="Grigoriev I.V."/>
            <person name="Gueldener U."/>
            <person name="Muensterkoetter M."/>
            <person name="Nagy L.G."/>
        </authorList>
    </citation>
    <scope>NUCLEOTIDE SEQUENCE [LARGE SCALE GENOMIC DNA]</scope>
    <source>
        <strain evidence="2">Ar21-2</strain>
    </source>
</reference>